<comment type="cofactor">
    <cofactor evidence="8">
        <name>Mg(2+)</name>
        <dbReference type="ChEBI" id="CHEBI:18420"/>
    </cofactor>
    <text evidence="8">Divalent metal ions. Mg(2+) is the most effective.</text>
</comment>
<feature type="binding site" evidence="7">
    <location>
        <position position="235"/>
    </location>
    <ligand>
        <name>substrate</name>
    </ligand>
</feature>
<feature type="binding site" evidence="8">
    <location>
        <position position="260"/>
    </location>
    <ligand>
        <name>Mg(2+)</name>
        <dbReference type="ChEBI" id="CHEBI:18420"/>
    </ligand>
</feature>
<dbReference type="EMBL" id="MCBQ01020599">
    <property type="protein sequence ID" value="RKF54897.1"/>
    <property type="molecule type" value="Genomic_DNA"/>
</dbReference>
<evidence type="ECO:0000256" key="3">
    <source>
        <dbReference type="ARBA" id="ARBA00066659"/>
    </source>
</evidence>
<dbReference type="Gene3D" id="3.40.50.1000">
    <property type="entry name" value="HAD superfamily/HAD-like"/>
    <property type="match status" value="2"/>
</dbReference>
<dbReference type="GO" id="GO:0005737">
    <property type="term" value="C:cytoplasm"/>
    <property type="evidence" value="ECO:0007669"/>
    <property type="project" value="TreeGrafter"/>
</dbReference>
<dbReference type="GO" id="GO:0008967">
    <property type="term" value="F:phosphoglycolate phosphatase activity"/>
    <property type="evidence" value="ECO:0007669"/>
    <property type="project" value="TreeGrafter"/>
</dbReference>
<dbReference type="AlphaFoldDB" id="A0A420HBT8"/>
<feature type="binding site" evidence="8">
    <location>
        <position position="37"/>
    </location>
    <ligand>
        <name>Mg(2+)</name>
        <dbReference type="ChEBI" id="CHEBI:18420"/>
    </ligand>
</feature>
<dbReference type="GO" id="GO:0004035">
    <property type="term" value="F:alkaline phosphatase activity"/>
    <property type="evidence" value="ECO:0007669"/>
    <property type="project" value="UniProtKB-ARBA"/>
</dbReference>
<organism evidence="9 10">
    <name type="scientific">Golovinomyces cichoracearum</name>
    <dbReference type="NCBI Taxonomy" id="62708"/>
    <lineage>
        <taxon>Eukaryota</taxon>
        <taxon>Fungi</taxon>
        <taxon>Dikarya</taxon>
        <taxon>Ascomycota</taxon>
        <taxon>Pezizomycotina</taxon>
        <taxon>Leotiomycetes</taxon>
        <taxon>Erysiphales</taxon>
        <taxon>Erysiphaceae</taxon>
        <taxon>Golovinomyces</taxon>
    </lineage>
</organism>
<feature type="binding site" evidence="8">
    <location>
        <position position="35"/>
    </location>
    <ligand>
        <name>Mg(2+)</name>
        <dbReference type="ChEBI" id="CHEBI:18420"/>
    </ligand>
</feature>
<feature type="active site" description="Nucleophile" evidence="6">
    <location>
        <position position="35"/>
    </location>
</feature>
<dbReference type="PANTHER" id="PTHR19288:SF46">
    <property type="entry name" value="HALOACID DEHALOGENASE-LIKE HYDROLASE DOMAIN-CONTAINING PROTEIN 2"/>
    <property type="match status" value="1"/>
</dbReference>
<feature type="active site" description="Proton donor" evidence="6">
    <location>
        <position position="37"/>
    </location>
</feature>
<evidence type="ECO:0000313" key="10">
    <source>
        <dbReference type="Proteomes" id="UP000283383"/>
    </source>
</evidence>
<dbReference type="Pfam" id="PF13242">
    <property type="entry name" value="Hydrolase_like"/>
    <property type="match status" value="1"/>
</dbReference>
<dbReference type="PANTHER" id="PTHR19288">
    <property type="entry name" value="4-NITROPHENYLPHOSPHATASE-RELATED"/>
    <property type="match status" value="1"/>
</dbReference>
<comment type="caution">
    <text evidence="9">The sequence shown here is derived from an EMBL/GenBank/DDBJ whole genome shotgun (WGS) entry which is preliminary data.</text>
</comment>
<dbReference type="PIRSF" id="PIRSF000915">
    <property type="entry name" value="PGP-type_phosphatase"/>
    <property type="match status" value="1"/>
</dbReference>
<dbReference type="Proteomes" id="UP000283383">
    <property type="component" value="Unassembled WGS sequence"/>
</dbReference>
<dbReference type="SUPFAM" id="SSF56784">
    <property type="entry name" value="HAD-like"/>
    <property type="match status" value="1"/>
</dbReference>
<evidence type="ECO:0000256" key="7">
    <source>
        <dbReference type="PIRSR" id="PIRSR000915-2"/>
    </source>
</evidence>
<evidence type="ECO:0000256" key="4">
    <source>
        <dbReference type="ARBA" id="ARBA00069197"/>
    </source>
</evidence>
<keyword evidence="8" id="KW-0460">Magnesium</keyword>
<protein>
    <recommendedName>
        <fullName evidence="4 5">4-nitrophenylphosphatase</fullName>
        <shortName evidence="5">PNPPase</shortName>
        <ecNumber evidence="3 5">3.1.3.41</ecNumber>
    </recommendedName>
</protein>
<proteinExistence type="predicted"/>
<dbReference type="EC" id="3.1.3.41" evidence="3 5"/>
<dbReference type="InterPro" id="IPR036412">
    <property type="entry name" value="HAD-like_sf"/>
</dbReference>
<dbReference type="FunFam" id="3.40.50.1000:FF:000039">
    <property type="entry name" value="Phosphoglycolate phosphatase"/>
    <property type="match status" value="1"/>
</dbReference>
<evidence type="ECO:0000256" key="8">
    <source>
        <dbReference type="PIRSR" id="PIRSR000915-3"/>
    </source>
</evidence>
<evidence type="ECO:0000256" key="5">
    <source>
        <dbReference type="PIRNR" id="PIRNR000915"/>
    </source>
</evidence>
<reference evidence="9 10" key="1">
    <citation type="journal article" date="2018" name="BMC Genomics">
        <title>Comparative genome analyses reveal sequence features reflecting distinct modes of host-adaptation between dicot and monocot powdery mildew.</title>
        <authorList>
            <person name="Wu Y."/>
            <person name="Ma X."/>
            <person name="Pan Z."/>
            <person name="Kale S.D."/>
            <person name="Song Y."/>
            <person name="King H."/>
            <person name="Zhang Q."/>
            <person name="Presley C."/>
            <person name="Deng X."/>
            <person name="Wei C.I."/>
            <person name="Xiao S."/>
        </authorList>
    </citation>
    <scope>NUCLEOTIDE SEQUENCE [LARGE SCALE GENOMIC DNA]</scope>
    <source>
        <strain evidence="9">UMSG3</strain>
    </source>
</reference>
<keyword evidence="10" id="KW-1185">Reference proteome</keyword>
<dbReference type="GO" id="GO:0046872">
    <property type="term" value="F:metal ion binding"/>
    <property type="evidence" value="ECO:0007669"/>
    <property type="project" value="UniProtKB-KW"/>
</dbReference>
<keyword evidence="1 5" id="KW-0378">Hydrolase</keyword>
<sequence length="315" mass="34377">MMTQPAIEATTPLYLTGDQSAIDSFIDRFEIFLFDCDGVLWSGAHLFPGIVETLELLRSKGKKIIFVTNNSTKSRVEYQQKLSSLGIPSHVEEIFASAYSSAIYIARILKLPSPKNKVFVLGEAGIETELRGEGIEFIGGTDPAYRRDITAEDYQKIADGSLLDENVGIVLAGLDLHINYLKLSLAYQYIARGALFLATNIDSTFPSNKTLFPGAGSISIPLVNMTGLTPLALGKPSQAMMDAIEGKFSLDRQKTCMVGDRLETDIKFGIEGDLGGTLMVLTGVNKKGDWEQNDSAIVPAFYVDKLSDLRGPKFS</sequence>
<dbReference type="InterPro" id="IPR006357">
    <property type="entry name" value="HAD-SF_hydro_IIA"/>
</dbReference>
<evidence type="ECO:0000313" key="9">
    <source>
        <dbReference type="EMBL" id="RKF54897.1"/>
    </source>
</evidence>
<dbReference type="Pfam" id="PF13344">
    <property type="entry name" value="Hydrolase_6"/>
    <property type="match status" value="1"/>
</dbReference>
<dbReference type="STRING" id="62708.A0A420HBT8"/>
<dbReference type="NCBIfam" id="TIGR01452">
    <property type="entry name" value="PGP_euk"/>
    <property type="match status" value="1"/>
</dbReference>
<dbReference type="InterPro" id="IPR006349">
    <property type="entry name" value="PGP_euk"/>
</dbReference>
<dbReference type="InterPro" id="IPR023214">
    <property type="entry name" value="HAD_sf"/>
</dbReference>
<comment type="catalytic activity">
    <reaction evidence="2 5">
        <text>4-nitrophenyl phosphate + H2O = 4-nitrophenol + phosphate + H(+)</text>
        <dbReference type="Rhea" id="RHEA:21664"/>
        <dbReference type="ChEBI" id="CHEBI:15377"/>
        <dbReference type="ChEBI" id="CHEBI:15378"/>
        <dbReference type="ChEBI" id="CHEBI:43474"/>
        <dbReference type="ChEBI" id="CHEBI:57917"/>
        <dbReference type="ChEBI" id="CHEBI:61146"/>
        <dbReference type="EC" id="3.1.3.41"/>
    </reaction>
</comment>
<gene>
    <name evidence="9" type="ORF">GcM3_205029</name>
</gene>
<name>A0A420HBT8_9PEZI</name>
<evidence type="ECO:0000256" key="6">
    <source>
        <dbReference type="PIRSR" id="PIRSR000915-1"/>
    </source>
</evidence>
<keyword evidence="8" id="KW-0479">Metal-binding</keyword>
<evidence type="ECO:0000256" key="1">
    <source>
        <dbReference type="ARBA" id="ARBA00022801"/>
    </source>
</evidence>
<evidence type="ECO:0000256" key="2">
    <source>
        <dbReference type="ARBA" id="ARBA00050247"/>
    </source>
</evidence>
<dbReference type="NCBIfam" id="TIGR01460">
    <property type="entry name" value="HAD-SF-IIA"/>
    <property type="match status" value="1"/>
</dbReference>
<accession>A0A420HBT8</accession>